<dbReference type="InterPro" id="IPR015943">
    <property type="entry name" value="WD40/YVTN_repeat-like_dom_sf"/>
</dbReference>
<dbReference type="OrthoDB" id="17410at2759"/>
<dbReference type="PROSITE" id="PS00678">
    <property type="entry name" value="WD_REPEATS_1"/>
    <property type="match status" value="1"/>
</dbReference>
<gene>
    <name evidence="4" type="ORF">EV702DRAFT_310456</name>
</gene>
<evidence type="ECO:0000256" key="1">
    <source>
        <dbReference type="ARBA" id="ARBA00022574"/>
    </source>
</evidence>
<dbReference type="CDD" id="cd00200">
    <property type="entry name" value="WD40"/>
    <property type="match status" value="1"/>
</dbReference>
<sequence length="366" mass="39617">MAKELLDSTTVPVDFVKEGGDWLAIFNPRVPRQMDVQLAARYVHDGVVCSVKFSLDGTLLAVGTEGAVVLYNLSLGEKFTFTLERNIGKPNHARAVCISPDGHFLVAGSEDELIRVWSITNRMLVHTLEGHCGEVYALAFTPDNNTLLSASGDCTIRVWDATQFAETPDASSIILDETMEAACRVLRPVSPGVKLSSKLALTSIAVNSTGEFVAGGSLDGMVRIWKVDGTEDDSSEPVETLSGHEDAVYGVQFVEGGLVSASVDRTMKHWDISEVGVGRGECRTTLQGHKDCILATSALQVGRDQRVVSSSRDGTVRMWDLKTGKVQFVIQGHKNTVTTVDLSKDGRLLASGSGDREVRLWSYSII</sequence>
<name>A0A9P7D1I2_9AGAM</name>
<keyword evidence="1 3" id="KW-0853">WD repeat</keyword>
<dbReference type="Pfam" id="PF00400">
    <property type="entry name" value="WD40"/>
    <property type="match status" value="7"/>
</dbReference>
<comment type="caution">
    <text evidence="4">The sequence shown here is derived from an EMBL/GenBank/DDBJ whole genome shotgun (WGS) entry which is preliminary data.</text>
</comment>
<feature type="repeat" description="WD" evidence="3">
    <location>
        <begin position="330"/>
        <end position="366"/>
    </location>
</feature>
<dbReference type="EMBL" id="JABBWD010000024">
    <property type="protein sequence ID" value="KAG1776745.1"/>
    <property type="molecule type" value="Genomic_DNA"/>
</dbReference>
<keyword evidence="2" id="KW-0677">Repeat</keyword>
<proteinExistence type="predicted"/>
<dbReference type="AlphaFoldDB" id="A0A9P7D1I2"/>
<feature type="repeat" description="WD" evidence="3">
    <location>
        <begin position="286"/>
        <end position="329"/>
    </location>
</feature>
<feature type="repeat" description="WD" evidence="3">
    <location>
        <begin position="128"/>
        <end position="160"/>
    </location>
</feature>
<feature type="repeat" description="WD" evidence="3">
    <location>
        <begin position="201"/>
        <end position="235"/>
    </location>
</feature>
<evidence type="ECO:0000256" key="2">
    <source>
        <dbReference type="ARBA" id="ARBA00022737"/>
    </source>
</evidence>
<dbReference type="SUPFAM" id="SSF50978">
    <property type="entry name" value="WD40 repeat-like"/>
    <property type="match status" value="1"/>
</dbReference>
<dbReference type="InterPro" id="IPR001680">
    <property type="entry name" value="WD40_rpt"/>
</dbReference>
<dbReference type="InterPro" id="IPR036322">
    <property type="entry name" value="WD40_repeat_dom_sf"/>
</dbReference>
<feature type="repeat" description="WD" evidence="3">
    <location>
        <begin position="86"/>
        <end position="127"/>
    </location>
</feature>
<dbReference type="Gene3D" id="2.130.10.10">
    <property type="entry name" value="YVTN repeat-like/Quinoprotein amine dehydrogenase"/>
    <property type="match status" value="1"/>
</dbReference>
<dbReference type="Proteomes" id="UP000714275">
    <property type="component" value="Unassembled WGS sequence"/>
</dbReference>
<evidence type="ECO:0000256" key="3">
    <source>
        <dbReference type="PROSITE-ProRule" id="PRU00221"/>
    </source>
</evidence>
<protein>
    <submittedName>
        <fullName evidence="4">WD40-repeat-containing domain protein</fullName>
    </submittedName>
</protein>
<evidence type="ECO:0000313" key="4">
    <source>
        <dbReference type="EMBL" id="KAG1776745.1"/>
    </source>
</evidence>
<dbReference type="GO" id="GO:1990234">
    <property type="term" value="C:transferase complex"/>
    <property type="evidence" value="ECO:0007669"/>
    <property type="project" value="UniProtKB-ARBA"/>
</dbReference>
<evidence type="ECO:0000313" key="5">
    <source>
        <dbReference type="Proteomes" id="UP000714275"/>
    </source>
</evidence>
<organism evidence="4 5">
    <name type="scientific">Suillus placidus</name>
    <dbReference type="NCBI Taxonomy" id="48579"/>
    <lineage>
        <taxon>Eukaryota</taxon>
        <taxon>Fungi</taxon>
        <taxon>Dikarya</taxon>
        <taxon>Basidiomycota</taxon>
        <taxon>Agaricomycotina</taxon>
        <taxon>Agaricomycetes</taxon>
        <taxon>Agaricomycetidae</taxon>
        <taxon>Boletales</taxon>
        <taxon>Suillineae</taxon>
        <taxon>Suillaceae</taxon>
        <taxon>Suillus</taxon>
    </lineage>
</organism>
<dbReference type="PANTHER" id="PTHR22847">
    <property type="entry name" value="WD40 REPEAT PROTEIN"/>
    <property type="match status" value="1"/>
</dbReference>
<dbReference type="PANTHER" id="PTHR22847:SF637">
    <property type="entry name" value="WD REPEAT DOMAIN 5B"/>
    <property type="match status" value="1"/>
</dbReference>
<reference evidence="4" key="1">
    <citation type="journal article" date="2020" name="New Phytol.">
        <title>Comparative genomics reveals dynamic genome evolution in host specialist ectomycorrhizal fungi.</title>
        <authorList>
            <person name="Lofgren L.A."/>
            <person name="Nguyen N.H."/>
            <person name="Vilgalys R."/>
            <person name="Ruytinx J."/>
            <person name="Liao H.L."/>
            <person name="Branco S."/>
            <person name="Kuo A."/>
            <person name="LaButti K."/>
            <person name="Lipzen A."/>
            <person name="Andreopoulos W."/>
            <person name="Pangilinan J."/>
            <person name="Riley R."/>
            <person name="Hundley H."/>
            <person name="Na H."/>
            <person name="Barry K."/>
            <person name="Grigoriev I.V."/>
            <person name="Stajich J.E."/>
            <person name="Kennedy P.G."/>
        </authorList>
    </citation>
    <scope>NUCLEOTIDE SEQUENCE</scope>
    <source>
        <strain evidence="4">DOB743</strain>
    </source>
</reference>
<dbReference type="SMART" id="SM00320">
    <property type="entry name" value="WD40"/>
    <property type="match status" value="7"/>
</dbReference>
<dbReference type="PROSITE" id="PS50082">
    <property type="entry name" value="WD_REPEATS_2"/>
    <property type="match status" value="6"/>
</dbReference>
<dbReference type="InterPro" id="IPR020472">
    <property type="entry name" value="WD40_PAC1"/>
</dbReference>
<keyword evidence="5" id="KW-1185">Reference proteome</keyword>
<feature type="repeat" description="WD" evidence="3">
    <location>
        <begin position="241"/>
        <end position="273"/>
    </location>
</feature>
<dbReference type="PRINTS" id="PR00320">
    <property type="entry name" value="GPROTEINBRPT"/>
</dbReference>
<dbReference type="PROSITE" id="PS50294">
    <property type="entry name" value="WD_REPEATS_REGION"/>
    <property type="match status" value="5"/>
</dbReference>
<accession>A0A9P7D1I2</accession>
<dbReference type="InterPro" id="IPR019775">
    <property type="entry name" value="WD40_repeat_CS"/>
</dbReference>